<evidence type="ECO:0000256" key="1">
    <source>
        <dbReference type="SAM" id="Phobius"/>
    </source>
</evidence>
<keyword evidence="3" id="KW-1185">Reference proteome</keyword>
<dbReference type="EMBL" id="VFIO01000010">
    <property type="protein sequence ID" value="TWR86838.1"/>
    <property type="molecule type" value="Genomic_DNA"/>
</dbReference>
<keyword evidence="1" id="KW-0812">Transmembrane</keyword>
<feature type="transmembrane region" description="Helical" evidence="1">
    <location>
        <begin position="704"/>
        <end position="726"/>
    </location>
</feature>
<reference evidence="2 3" key="1">
    <citation type="submission" date="2019-06" db="EMBL/GenBank/DDBJ databases">
        <title>Pseudomonas bimorpha sp. nov. isolated from bovine raw milk and skim milk concentrate.</title>
        <authorList>
            <person name="Hofmann K."/>
            <person name="Huptas C."/>
            <person name="Doll E."/>
            <person name="Scherer S."/>
            <person name="Wenning M."/>
        </authorList>
    </citation>
    <scope>NUCLEOTIDE SEQUENCE [LARGE SCALE GENOMIC DNA]</scope>
    <source>
        <strain evidence="2 3">DSM 108989</strain>
    </source>
</reference>
<comment type="caution">
    <text evidence="2">The sequence shown here is derived from an EMBL/GenBank/DDBJ whole genome shotgun (WGS) entry which is preliminary data.</text>
</comment>
<protein>
    <recommendedName>
        <fullName evidence="4">Cyclic di-GMP-binding protein</fullName>
    </recommendedName>
</protein>
<evidence type="ECO:0000313" key="3">
    <source>
        <dbReference type="Proteomes" id="UP000318428"/>
    </source>
</evidence>
<organism evidence="2 3">
    <name type="scientific">Pseudomonas saxonica</name>
    <dbReference type="NCBI Taxonomy" id="2600598"/>
    <lineage>
        <taxon>Bacteria</taxon>
        <taxon>Pseudomonadati</taxon>
        <taxon>Pseudomonadota</taxon>
        <taxon>Gammaproteobacteria</taxon>
        <taxon>Pseudomonadales</taxon>
        <taxon>Pseudomonadaceae</taxon>
        <taxon>Pseudomonas</taxon>
    </lineage>
</organism>
<dbReference type="Proteomes" id="UP000318428">
    <property type="component" value="Unassembled WGS sequence"/>
</dbReference>
<evidence type="ECO:0008006" key="4">
    <source>
        <dbReference type="Google" id="ProtNLM"/>
    </source>
</evidence>
<name>A0ABY3GCX4_9PSED</name>
<evidence type="ECO:0000313" key="2">
    <source>
        <dbReference type="EMBL" id="TWR86838.1"/>
    </source>
</evidence>
<keyword evidence="1" id="KW-1133">Transmembrane helix</keyword>
<keyword evidence="1" id="KW-0472">Membrane</keyword>
<accession>A0ABY3GCX4</accession>
<proteinExistence type="predicted"/>
<gene>
    <name evidence="2" type="ORF">FJD38_19975</name>
</gene>
<dbReference type="RefSeq" id="WP_146387083.1">
    <property type="nucleotide sequence ID" value="NZ_VFIO01000010.1"/>
</dbReference>
<sequence length="732" mass="77878">MNNFKKSRQYLTVITQVVLVTPLAIPLYAMASPGSEALHALTQNDWVERSISLADVGITNPVVLQNADNVQSFYLPVPKGVMLDKASINIQGDFIKGEEPPAALTISVDSRPVYAQKKTEHEGTLNEVLPVEARRRDEGWVDFTLNWSSPTGQKICDPTQQSANILTVLPETALTYRYSLKSLTSLADAWRTLPAKPVIMIASGKLDQQSFDSAWRLGVNLERAAKRAQIHTFPAVGDVVSLDAVNVPGALANVAPFSALTGKGQHTLGNAAEIGALLVLGAPATQADLAIADTALVGQINAALDALQAQLQTDSDAAKELQQWRASHATLSQKVPGSQQIQLANLGYKNVISVAPDAGAKAGGLFESQWREVLVSPQATITQLSDHSMGPNQTVRIARLGGSTSAFDVVSRGDWTAVFPLSAVAVDGRMPGEVVIDVSAAPGASSTRPVATVLWNDTLLGAKQLNADGEPEQIVARVPGYALGVTNVLKVRFQRQPVSPNCFEIPQGYPVNVLPTSFLRTSNAEPDGTFVGLLPLLAGPAQVIAPKDALDHPAESLRQIIRLSSAASISPLNAELVLADSGQSFKPTKPFLSVGVPLDGAKPLIEVKDGKSLQATNGDTTTLDLTGPQPLSAASVAQSNNQQGVIWYPLGDAALTTPGPFVLNRGNAVVLGKEGPLTWVDTSDPELSQALRLNESPMHQWRKYLSWGLPLLGGFLVLMVVLAMLARRHKKN</sequence>